<proteinExistence type="predicted"/>
<protein>
    <submittedName>
        <fullName evidence="2">Uncharacterized protein</fullName>
    </submittedName>
</protein>
<dbReference type="AlphaFoldDB" id="A0A9W8N9G4"/>
<accession>A0A9W8N9G4</accession>
<sequence>MTTRAGGQEGSSREQNKETADQSSSTYLDDYTTWWQFYVCANPLVLGEDPRTKPRDERVQCAWQAKTGRGLMGCDWHAWEGRGEERPGTTGMGCAKCLAVDSTSAVGGIETMVSQPSRVPRFERAVGSG</sequence>
<reference evidence="2" key="1">
    <citation type="submission" date="2022-07" db="EMBL/GenBank/DDBJ databases">
        <title>Genome Sequence of Xylaria arbuscula.</title>
        <authorList>
            <person name="Buettner E."/>
        </authorList>
    </citation>
    <scope>NUCLEOTIDE SEQUENCE</scope>
    <source>
        <strain evidence="2">VT107</strain>
    </source>
</reference>
<feature type="region of interest" description="Disordered" evidence="1">
    <location>
        <begin position="1"/>
        <end position="24"/>
    </location>
</feature>
<feature type="compositionally biased region" description="Basic and acidic residues" evidence="1">
    <location>
        <begin position="11"/>
        <end position="20"/>
    </location>
</feature>
<evidence type="ECO:0000313" key="3">
    <source>
        <dbReference type="Proteomes" id="UP001148614"/>
    </source>
</evidence>
<dbReference type="Proteomes" id="UP001148614">
    <property type="component" value="Unassembled WGS sequence"/>
</dbReference>
<keyword evidence="3" id="KW-1185">Reference proteome</keyword>
<organism evidence="2 3">
    <name type="scientific">Xylaria arbuscula</name>
    <dbReference type="NCBI Taxonomy" id="114810"/>
    <lineage>
        <taxon>Eukaryota</taxon>
        <taxon>Fungi</taxon>
        <taxon>Dikarya</taxon>
        <taxon>Ascomycota</taxon>
        <taxon>Pezizomycotina</taxon>
        <taxon>Sordariomycetes</taxon>
        <taxon>Xylariomycetidae</taxon>
        <taxon>Xylariales</taxon>
        <taxon>Xylariaceae</taxon>
        <taxon>Xylaria</taxon>
    </lineage>
</organism>
<comment type="caution">
    <text evidence="2">The sequence shown here is derived from an EMBL/GenBank/DDBJ whole genome shotgun (WGS) entry which is preliminary data.</text>
</comment>
<name>A0A9W8N9G4_9PEZI</name>
<evidence type="ECO:0000256" key="1">
    <source>
        <dbReference type="SAM" id="MobiDB-lite"/>
    </source>
</evidence>
<dbReference type="EMBL" id="JANPWZ010001639">
    <property type="protein sequence ID" value="KAJ3564264.1"/>
    <property type="molecule type" value="Genomic_DNA"/>
</dbReference>
<gene>
    <name evidence="2" type="ORF">NPX13_g7902</name>
</gene>
<evidence type="ECO:0000313" key="2">
    <source>
        <dbReference type="EMBL" id="KAJ3564264.1"/>
    </source>
</evidence>